<reference evidence="2 3" key="1">
    <citation type="submission" date="2021-03" db="EMBL/GenBank/DDBJ databases">
        <title>Sequencing the genomes of 1000 actinobacteria strains.</title>
        <authorList>
            <person name="Klenk H.-P."/>
        </authorList>
    </citation>
    <scope>NUCLEOTIDE SEQUENCE [LARGE SCALE GENOMIC DNA]</scope>
    <source>
        <strain evidence="2 3">DSM 15454</strain>
    </source>
</reference>
<feature type="transmembrane region" description="Helical" evidence="1">
    <location>
        <begin position="44"/>
        <end position="63"/>
    </location>
</feature>
<dbReference type="Proteomes" id="UP000766570">
    <property type="component" value="Unassembled WGS sequence"/>
</dbReference>
<evidence type="ECO:0000313" key="2">
    <source>
        <dbReference type="EMBL" id="MBP2372124.1"/>
    </source>
</evidence>
<evidence type="ECO:0000256" key="1">
    <source>
        <dbReference type="SAM" id="Phobius"/>
    </source>
</evidence>
<keyword evidence="1" id="KW-0472">Membrane</keyword>
<keyword evidence="3" id="KW-1185">Reference proteome</keyword>
<gene>
    <name evidence="2" type="ORF">JOF46_000036</name>
</gene>
<protein>
    <recommendedName>
        <fullName evidence="4">DUF4760 domain-containing protein</fullName>
    </recommendedName>
</protein>
<accession>A0ABS4W7E8</accession>
<name>A0ABS4W7E8_9MICC</name>
<dbReference type="RefSeq" id="WP_209905479.1">
    <property type="nucleotide sequence ID" value="NZ_BAAAMI010000009.1"/>
</dbReference>
<keyword evidence="1" id="KW-0812">Transmembrane</keyword>
<proteinExistence type="predicted"/>
<feature type="transmembrane region" description="Helical" evidence="1">
    <location>
        <begin position="12"/>
        <end position="32"/>
    </location>
</feature>
<keyword evidence="1" id="KW-1133">Transmembrane helix</keyword>
<organism evidence="2 3">
    <name type="scientific">Paeniglutamicibacter psychrophenolicus</name>
    <dbReference type="NCBI Taxonomy" id="257454"/>
    <lineage>
        <taxon>Bacteria</taxon>
        <taxon>Bacillati</taxon>
        <taxon>Actinomycetota</taxon>
        <taxon>Actinomycetes</taxon>
        <taxon>Micrococcales</taxon>
        <taxon>Micrococcaceae</taxon>
        <taxon>Paeniglutamicibacter</taxon>
    </lineage>
</organism>
<evidence type="ECO:0000313" key="3">
    <source>
        <dbReference type="Proteomes" id="UP000766570"/>
    </source>
</evidence>
<dbReference type="EMBL" id="JAGIOE010000001">
    <property type="protein sequence ID" value="MBP2372124.1"/>
    <property type="molecule type" value="Genomic_DNA"/>
</dbReference>
<sequence>MSKRGPATPIEKALAWATSVLLVVNAIFWIGWINGYPPVGVDAITLGTWATAIGTFLLAYFAYHAWTTSRTTLEAMEGQAEGDLAARQKELEISALADYLRALGAAARVSEFYPGYDGEDPSALLKPKDAEKVKQDDLAREDIYVNGIDNMCKAIELSGAIWRMHHHERELEMNPFLIGEIDLIRALERQHITGFARWNLRQHCATFASGYMQLLRDWQMKPKERSQCIQGMKSISETFTSNVEGVEQAVANNEYCF</sequence>
<evidence type="ECO:0008006" key="4">
    <source>
        <dbReference type="Google" id="ProtNLM"/>
    </source>
</evidence>
<comment type="caution">
    <text evidence="2">The sequence shown here is derived from an EMBL/GenBank/DDBJ whole genome shotgun (WGS) entry which is preliminary data.</text>
</comment>